<evidence type="ECO:0008006" key="4">
    <source>
        <dbReference type="Google" id="ProtNLM"/>
    </source>
</evidence>
<name>A0ABU7PKY3_9ACTN</name>
<accession>A0ABU7PKY3</accession>
<protein>
    <recommendedName>
        <fullName evidence="4">DeoR family transcriptional regulator</fullName>
    </recommendedName>
</protein>
<feature type="region of interest" description="Disordered" evidence="1">
    <location>
        <begin position="1"/>
        <end position="22"/>
    </location>
</feature>
<sequence>MSIPTPAVMAKPRPQPRPRPRIDRRQLLLDAIRATGGTWTTGRVKALYARELPSHIYRSTIRVDLRALCDAGHLTAQGTDCRRFYTLIPKDSAS</sequence>
<keyword evidence="3" id="KW-1185">Reference proteome</keyword>
<comment type="caution">
    <text evidence="2">The sequence shown here is derived from an EMBL/GenBank/DDBJ whole genome shotgun (WGS) entry which is preliminary data.</text>
</comment>
<evidence type="ECO:0000313" key="2">
    <source>
        <dbReference type="EMBL" id="MEE4546501.1"/>
    </source>
</evidence>
<dbReference type="RefSeq" id="WP_330800200.1">
    <property type="nucleotide sequence ID" value="NZ_JAZEWV010000046.1"/>
</dbReference>
<gene>
    <name evidence="2" type="ORF">V2S66_31615</name>
</gene>
<evidence type="ECO:0000256" key="1">
    <source>
        <dbReference type="SAM" id="MobiDB-lite"/>
    </source>
</evidence>
<dbReference type="Proteomes" id="UP001344658">
    <property type="component" value="Unassembled WGS sequence"/>
</dbReference>
<evidence type="ECO:0000313" key="3">
    <source>
        <dbReference type="Proteomes" id="UP001344658"/>
    </source>
</evidence>
<proteinExistence type="predicted"/>
<organism evidence="2 3">
    <name type="scientific">Actinacidiphila polyblastidii</name>
    <dbReference type="NCBI Taxonomy" id="3110430"/>
    <lineage>
        <taxon>Bacteria</taxon>
        <taxon>Bacillati</taxon>
        <taxon>Actinomycetota</taxon>
        <taxon>Actinomycetes</taxon>
        <taxon>Kitasatosporales</taxon>
        <taxon>Streptomycetaceae</taxon>
        <taxon>Actinacidiphila</taxon>
    </lineage>
</organism>
<reference evidence="2 3" key="1">
    <citation type="submission" date="2023-12" db="EMBL/GenBank/DDBJ databases">
        <title>Streptomyces sp. V4-01.</title>
        <authorList>
            <person name="Somphong A."/>
            <person name="Phongsopitanun W."/>
        </authorList>
    </citation>
    <scope>NUCLEOTIDE SEQUENCE [LARGE SCALE GENOMIC DNA]</scope>
    <source>
        <strain evidence="2 3">V4-01</strain>
    </source>
</reference>
<dbReference type="EMBL" id="JAZEWV010000046">
    <property type="protein sequence ID" value="MEE4546501.1"/>
    <property type="molecule type" value="Genomic_DNA"/>
</dbReference>